<sequence length="176" mass="19222">MEKKLSILVCLLLFAVSGHGLRILHDVDGDFGQGFAFGSRPPPPTRRSRWTRCWTTTRTRSATWSSSRFDAGSTPYAAGDADAAAPAPGPAAEAGSAARQRQHEVVAAAVDDPVVPAVPRDARARHASPRDPIQAHRLGLAGGARPVRAGSPRRRRRRRRRGPERRQPSHQLSQYR</sequence>
<evidence type="ECO:0000313" key="3">
    <source>
        <dbReference type="EMBL" id="EAZ28796.1"/>
    </source>
</evidence>
<evidence type="ECO:0000256" key="1">
    <source>
        <dbReference type="SAM" id="MobiDB-lite"/>
    </source>
</evidence>
<organism evidence="3">
    <name type="scientific">Oryza sativa subsp. japonica</name>
    <name type="common">Rice</name>
    <dbReference type="NCBI Taxonomy" id="39947"/>
    <lineage>
        <taxon>Eukaryota</taxon>
        <taxon>Viridiplantae</taxon>
        <taxon>Streptophyta</taxon>
        <taxon>Embryophyta</taxon>
        <taxon>Tracheophyta</taxon>
        <taxon>Spermatophyta</taxon>
        <taxon>Magnoliopsida</taxon>
        <taxon>Liliopsida</taxon>
        <taxon>Poales</taxon>
        <taxon>Poaceae</taxon>
        <taxon>BOP clade</taxon>
        <taxon>Oryzoideae</taxon>
        <taxon>Oryzeae</taxon>
        <taxon>Oryzinae</taxon>
        <taxon>Oryza</taxon>
        <taxon>Oryza sativa</taxon>
    </lineage>
</organism>
<dbReference type="AlphaFoldDB" id="A3ANA7"/>
<dbReference type="Proteomes" id="UP000007752">
    <property type="component" value="Chromosome 3"/>
</dbReference>
<feature type="chain" id="PRO_5002649846" evidence="2">
    <location>
        <begin position="21"/>
        <end position="176"/>
    </location>
</feature>
<protein>
    <submittedName>
        <fullName evidence="3">Uncharacterized protein</fullName>
    </submittedName>
</protein>
<feature type="compositionally biased region" description="Low complexity" evidence="1">
    <location>
        <begin position="77"/>
        <end position="98"/>
    </location>
</feature>
<accession>A3ANA7</accession>
<dbReference type="EMBL" id="CM000140">
    <property type="protein sequence ID" value="EAZ28796.1"/>
    <property type="molecule type" value="Genomic_DNA"/>
</dbReference>
<name>A3ANA7_ORYSJ</name>
<feature type="signal peptide" evidence="2">
    <location>
        <begin position="1"/>
        <end position="20"/>
    </location>
</feature>
<reference evidence="3" key="2">
    <citation type="submission" date="2008-12" db="EMBL/GenBank/DDBJ databases">
        <title>Improved gene annotation of the rice (Oryza sativa) genomes.</title>
        <authorList>
            <person name="Wang J."/>
            <person name="Li R."/>
            <person name="Fan W."/>
            <person name="Huang Q."/>
            <person name="Zhang J."/>
            <person name="Zhou Y."/>
            <person name="Hu Y."/>
            <person name="Zi S."/>
            <person name="Li J."/>
            <person name="Ni P."/>
            <person name="Zheng H."/>
            <person name="Zhang Y."/>
            <person name="Zhao M."/>
            <person name="Hao Q."/>
            <person name="McDermott J."/>
            <person name="Samudrala R."/>
            <person name="Kristiansen K."/>
            <person name="Wong G.K.-S."/>
        </authorList>
    </citation>
    <scope>NUCLEOTIDE SEQUENCE</scope>
</reference>
<feature type="compositionally biased region" description="Basic residues" evidence="1">
    <location>
        <begin position="151"/>
        <end position="163"/>
    </location>
</feature>
<keyword evidence="2" id="KW-0732">Signal</keyword>
<feature type="region of interest" description="Disordered" evidence="1">
    <location>
        <begin position="61"/>
        <end position="176"/>
    </location>
</feature>
<feature type="compositionally biased region" description="Low complexity" evidence="1">
    <location>
        <begin position="105"/>
        <end position="119"/>
    </location>
</feature>
<proteinExistence type="predicted"/>
<gene>
    <name evidence="3" type="ORF">OsJ_12821</name>
</gene>
<evidence type="ECO:0000256" key="2">
    <source>
        <dbReference type="SAM" id="SignalP"/>
    </source>
</evidence>
<reference evidence="3" key="1">
    <citation type="journal article" date="2005" name="PLoS Biol.">
        <title>The genomes of Oryza sativa: a history of duplications.</title>
        <authorList>
            <person name="Yu J."/>
            <person name="Wang J."/>
            <person name="Lin W."/>
            <person name="Li S."/>
            <person name="Li H."/>
            <person name="Zhou J."/>
            <person name="Ni P."/>
            <person name="Dong W."/>
            <person name="Hu S."/>
            <person name="Zeng C."/>
            <person name="Zhang J."/>
            <person name="Zhang Y."/>
            <person name="Li R."/>
            <person name="Xu Z."/>
            <person name="Li S."/>
            <person name="Li X."/>
            <person name="Zheng H."/>
            <person name="Cong L."/>
            <person name="Lin L."/>
            <person name="Yin J."/>
            <person name="Geng J."/>
            <person name="Li G."/>
            <person name="Shi J."/>
            <person name="Liu J."/>
            <person name="Lv H."/>
            <person name="Li J."/>
            <person name="Wang J."/>
            <person name="Deng Y."/>
            <person name="Ran L."/>
            <person name="Shi X."/>
            <person name="Wang X."/>
            <person name="Wu Q."/>
            <person name="Li C."/>
            <person name="Ren X."/>
            <person name="Wang J."/>
            <person name="Wang X."/>
            <person name="Li D."/>
            <person name="Liu D."/>
            <person name="Zhang X."/>
            <person name="Ji Z."/>
            <person name="Zhao W."/>
            <person name="Sun Y."/>
            <person name="Zhang Z."/>
            <person name="Bao J."/>
            <person name="Han Y."/>
            <person name="Dong L."/>
            <person name="Ji J."/>
            <person name="Chen P."/>
            <person name="Wu S."/>
            <person name="Liu J."/>
            <person name="Xiao Y."/>
            <person name="Bu D."/>
            <person name="Tan J."/>
            <person name="Yang L."/>
            <person name="Ye C."/>
            <person name="Zhang J."/>
            <person name="Xu J."/>
            <person name="Zhou Y."/>
            <person name="Yu Y."/>
            <person name="Zhang B."/>
            <person name="Zhuang S."/>
            <person name="Wei H."/>
            <person name="Liu B."/>
            <person name="Lei M."/>
            <person name="Yu H."/>
            <person name="Li Y."/>
            <person name="Xu H."/>
            <person name="Wei S."/>
            <person name="He X."/>
            <person name="Fang L."/>
            <person name="Zhang Z."/>
            <person name="Zhang Y."/>
            <person name="Huang X."/>
            <person name="Su Z."/>
            <person name="Tong W."/>
            <person name="Li J."/>
            <person name="Tong Z."/>
            <person name="Li S."/>
            <person name="Ye J."/>
            <person name="Wang L."/>
            <person name="Fang L."/>
            <person name="Lei T."/>
            <person name="Chen C."/>
            <person name="Chen H."/>
            <person name="Xu Z."/>
            <person name="Li H."/>
            <person name="Huang H."/>
            <person name="Zhang F."/>
            <person name="Xu H."/>
            <person name="Li N."/>
            <person name="Zhao C."/>
            <person name="Li S."/>
            <person name="Dong L."/>
            <person name="Huang Y."/>
            <person name="Li L."/>
            <person name="Xi Y."/>
            <person name="Qi Q."/>
            <person name="Li W."/>
            <person name="Zhang B."/>
            <person name="Hu W."/>
            <person name="Zhang Y."/>
            <person name="Tian X."/>
            <person name="Jiao Y."/>
            <person name="Liang X."/>
            <person name="Jin J."/>
            <person name="Gao L."/>
            <person name="Zheng W."/>
            <person name="Hao B."/>
            <person name="Liu S."/>
            <person name="Wang W."/>
            <person name="Yuan L."/>
            <person name="Cao M."/>
            <person name="McDermott J."/>
            <person name="Samudrala R."/>
            <person name="Wang J."/>
            <person name="Wong G.K."/>
            <person name="Yang H."/>
        </authorList>
    </citation>
    <scope>NUCLEOTIDE SEQUENCE [LARGE SCALE GENOMIC DNA]</scope>
</reference>